<dbReference type="Pfam" id="PF01433">
    <property type="entry name" value="Peptidase_M1"/>
    <property type="match status" value="1"/>
</dbReference>
<sequence length="517" mass="58511">MLTRRFGRAILGWCLGVSVGLGLVACQTVRDTPLTPTKQTHEIVSPSLSSSAPAPTPVAEVTETVALTSTEVYPNKGELTRYRLRLRLNPEAHTAQVEAVINWVNDTGDSQSKLPLVIEPAGYPNGFILIEALQDGKPVTLVQDTVNVWWLQPVTPVAAGGTSEFTVTYQLDLPEIPPPSGTAKPQIFGFTQRQVNLVDWYPYVPPYQGGGWLTHTPGFFGEHLVYPLADFEVTLQEVTLQIEGTTREWVVAASAPIERTSEGTLLFEHQGARNFVLSLSPEYRLFEQTVNGVDVRGYVFPENERAGQAALEATAQALDLYSQWFIPYMRPQLSLVEADFLDGMEYDGLYFLSKGFYNLYDGTPQGYLTMIAAHETAHQWWYVRVANDQAMHPWLDEALCTYSERLFYESIYPDLVSWWWFYRVNYYQPGGWIDQSIYDYAGYQAYRNAVYLRGAQFFEGVRQTMGDEAFLAALREYAQRYDGKIAFPEDLLDVLNAHSPNDLEPIFRQYLSAYLPR</sequence>
<feature type="region of interest" description="Disordered" evidence="1">
    <location>
        <begin position="37"/>
        <end position="56"/>
    </location>
</feature>
<organism evidence="3 4">
    <name type="scientific">Thermanaerothrix daxensis</name>
    <dbReference type="NCBI Taxonomy" id="869279"/>
    <lineage>
        <taxon>Bacteria</taxon>
        <taxon>Bacillati</taxon>
        <taxon>Chloroflexota</taxon>
        <taxon>Anaerolineae</taxon>
        <taxon>Anaerolineales</taxon>
        <taxon>Anaerolineaceae</taxon>
        <taxon>Thermanaerothrix</taxon>
    </lineage>
</organism>
<dbReference type="PANTHER" id="PTHR45726">
    <property type="entry name" value="LEUKOTRIENE A-4 HYDROLASE"/>
    <property type="match status" value="1"/>
</dbReference>
<feature type="compositionally biased region" description="Low complexity" evidence="1">
    <location>
        <begin position="44"/>
        <end position="56"/>
    </location>
</feature>
<dbReference type="CDD" id="cd09604">
    <property type="entry name" value="M1_APN_like"/>
    <property type="match status" value="1"/>
</dbReference>
<name>A0A0P6XRP6_9CHLR</name>
<dbReference type="STRING" id="869279.SE15_07650"/>
<dbReference type="InterPro" id="IPR034015">
    <property type="entry name" value="M1_LTA4H"/>
</dbReference>
<dbReference type="AlphaFoldDB" id="A0A0P6XRP6"/>
<dbReference type="InterPro" id="IPR014782">
    <property type="entry name" value="Peptidase_M1_dom"/>
</dbReference>
<dbReference type="InterPro" id="IPR027268">
    <property type="entry name" value="Peptidase_M4/M1_CTD_sf"/>
</dbReference>
<protein>
    <recommendedName>
        <fullName evidence="2">Peptidase M1 membrane alanine aminopeptidase domain-containing protein</fullName>
    </recommendedName>
</protein>
<evidence type="ECO:0000259" key="2">
    <source>
        <dbReference type="Pfam" id="PF01433"/>
    </source>
</evidence>
<dbReference type="GO" id="GO:0008237">
    <property type="term" value="F:metallopeptidase activity"/>
    <property type="evidence" value="ECO:0007669"/>
    <property type="project" value="InterPro"/>
</dbReference>
<keyword evidence="4" id="KW-1185">Reference proteome</keyword>
<evidence type="ECO:0000313" key="3">
    <source>
        <dbReference type="EMBL" id="KPL83134.1"/>
    </source>
</evidence>
<dbReference type="Proteomes" id="UP000050544">
    <property type="component" value="Unassembled WGS sequence"/>
</dbReference>
<dbReference type="EMBL" id="LGKO01000004">
    <property type="protein sequence ID" value="KPL83134.1"/>
    <property type="molecule type" value="Genomic_DNA"/>
</dbReference>
<evidence type="ECO:0000313" key="4">
    <source>
        <dbReference type="Proteomes" id="UP000050544"/>
    </source>
</evidence>
<dbReference type="OrthoDB" id="9814383at2"/>
<dbReference type="PANTHER" id="PTHR45726:SF3">
    <property type="entry name" value="LEUKOTRIENE A-4 HYDROLASE"/>
    <property type="match status" value="1"/>
</dbReference>
<dbReference type="SUPFAM" id="SSF55486">
    <property type="entry name" value="Metalloproteases ('zincins'), catalytic domain"/>
    <property type="match status" value="1"/>
</dbReference>
<dbReference type="RefSeq" id="WP_054521525.1">
    <property type="nucleotide sequence ID" value="NZ_LGKO01000004.1"/>
</dbReference>
<dbReference type="GO" id="GO:0008270">
    <property type="term" value="F:zinc ion binding"/>
    <property type="evidence" value="ECO:0007669"/>
    <property type="project" value="InterPro"/>
</dbReference>
<feature type="domain" description="Peptidase M1 membrane alanine aminopeptidase" evidence="2">
    <location>
        <begin position="310"/>
        <end position="510"/>
    </location>
</feature>
<comment type="caution">
    <text evidence="3">The sequence shown here is derived from an EMBL/GenBank/DDBJ whole genome shotgun (WGS) entry which is preliminary data.</text>
</comment>
<gene>
    <name evidence="3" type="ORF">SE15_07650</name>
</gene>
<accession>A0A0P6XRP6</accession>
<proteinExistence type="predicted"/>
<evidence type="ECO:0000256" key="1">
    <source>
        <dbReference type="SAM" id="MobiDB-lite"/>
    </source>
</evidence>
<dbReference type="Gene3D" id="1.10.390.10">
    <property type="entry name" value="Neutral Protease Domain 2"/>
    <property type="match status" value="1"/>
</dbReference>
<reference evidence="3 4" key="1">
    <citation type="submission" date="2015-07" db="EMBL/GenBank/DDBJ databases">
        <title>Whole genome sequence of Thermanaerothrix daxensis DSM 23592.</title>
        <authorList>
            <person name="Hemp J."/>
            <person name="Ward L.M."/>
            <person name="Pace L.A."/>
            <person name="Fischer W.W."/>
        </authorList>
    </citation>
    <scope>NUCLEOTIDE SEQUENCE [LARGE SCALE GENOMIC DNA]</scope>
    <source>
        <strain evidence="3 4">GNS-1</strain>
    </source>
</reference>
<dbReference type="PROSITE" id="PS51257">
    <property type="entry name" value="PROKAR_LIPOPROTEIN"/>
    <property type="match status" value="1"/>
</dbReference>